<feature type="active site" description="Proton acceptor" evidence="7">
    <location>
        <position position="247"/>
    </location>
</feature>
<feature type="binding site" evidence="7">
    <location>
        <position position="353"/>
    </location>
    <ligand>
        <name>substrate</name>
    </ligand>
</feature>
<comment type="function">
    <text evidence="7">Catalyzes the oxidation of glucose 6-phosphate to 6-phosphogluconolactone.</text>
</comment>
<feature type="binding site" evidence="7">
    <location>
        <position position="185"/>
    </location>
    <ligand>
        <name>substrate</name>
    </ligand>
</feature>
<evidence type="ECO:0000313" key="11">
    <source>
        <dbReference type="EMBL" id="MBF8436248.1"/>
    </source>
</evidence>
<dbReference type="InterPro" id="IPR036291">
    <property type="entry name" value="NAD(P)-bd_dom_sf"/>
</dbReference>
<accession>A0A931ANW0</accession>
<comment type="pathway">
    <text evidence="1 7">Carbohydrate degradation; pentose phosphate pathway; D-ribulose 5-phosphate from D-glucose 6-phosphate (oxidative stage): step 1/3.</text>
</comment>
<dbReference type="SUPFAM" id="SSF55347">
    <property type="entry name" value="Glyceraldehyde-3-phosphate dehydrogenase-like, C-terminal domain"/>
    <property type="match status" value="1"/>
</dbReference>
<dbReference type="Proteomes" id="UP000621436">
    <property type="component" value="Unassembled WGS sequence"/>
</dbReference>
<dbReference type="AlphaFoldDB" id="A0A931ANW0"/>
<evidence type="ECO:0000256" key="5">
    <source>
        <dbReference type="ARBA" id="ARBA00023002"/>
    </source>
</evidence>
<evidence type="ECO:0000256" key="8">
    <source>
        <dbReference type="SAM" id="MobiDB-lite"/>
    </source>
</evidence>
<evidence type="ECO:0000256" key="2">
    <source>
        <dbReference type="ARBA" id="ARBA00009975"/>
    </source>
</evidence>
<dbReference type="GO" id="GO:0005829">
    <property type="term" value="C:cytosol"/>
    <property type="evidence" value="ECO:0007669"/>
    <property type="project" value="TreeGrafter"/>
</dbReference>
<feature type="binding site" evidence="7">
    <location>
        <begin position="91"/>
        <end position="92"/>
    </location>
    <ligand>
        <name>NADP(+)</name>
        <dbReference type="ChEBI" id="CHEBI:58349"/>
    </ligand>
</feature>
<dbReference type="PANTHER" id="PTHR23429:SF0">
    <property type="entry name" value="GLUCOSE-6-PHOSPHATE 1-DEHYDROGENASE"/>
    <property type="match status" value="1"/>
</dbReference>
<evidence type="ECO:0000256" key="6">
    <source>
        <dbReference type="ARBA" id="ARBA00023277"/>
    </source>
</evidence>
<dbReference type="GO" id="GO:0050661">
    <property type="term" value="F:NADP binding"/>
    <property type="evidence" value="ECO:0007669"/>
    <property type="project" value="UniProtKB-UniRule"/>
</dbReference>
<feature type="domain" description="Glucose-6-phosphate dehydrogenase NAD-binding" evidence="9">
    <location>
        <begin position="12"/>
        <end position="194"/>
    </location>
</feature>
<organism evidence="11 12">
    <name type="scientific">Halonatronomonas betaini</name>
    <dbReference type="NCBI Taxonomy" id="2778430"/>
    <lineage>
        <taxon>Bacteria</taxon>
        <taxon>Bacillati</taxon>
        <taxon>Bacillota</taxon>
        <taxon>Clostridia</taxon>
        <taxon>Halanaerobiales</taxon>
        <taxon>Halarsenatibacteraceae</taxon>
        <taxon>Halonatronomonas</taxon>
    </lineage>
</organism>
<evidence type="ECO:0000256" key="7">
    <source>
        <dbReference type="HAMAP-Rule" id="MF_00966"/>
    </source>
</evidence>
<feature type="binding site" evidence="7">
    <location>
        <begin position="15"/>
        <end position="22"/>
    </location>
    <ligand>
        <name>NADP(+)</name>
        <dbReference type="ChEBI" id="CHEBI:58349"/>
    </ligand>
</feature>
<evidence type="ECO:0000259" key="9">
    <source>
        <dbReference type="Pfam" id="PF00479"/>
    </source>
</evidence>
<dbReference type="EMBL" id="JADPIE010000002">
    <property type="protein sequence ID" value="MBF8436248.1"/>
    <property type="molecule type" value="Genomic_DNA"/>
</dbReference>
<dbReference type="InterPro" id="IPR022675">
    <property type="entry name" value="G6P_DH_C"/>
</dbReference>
<keyword evidence="12" id="KW-1185">Reference proteome</keyword>
<feature type="binding site" evidence="7">
    <location>
        <position position="223"/>
    </location>
    <ligand>
        <name>substrate</name>
    </ligand>
</feature>
<dbReference type="InterPro" id="IPR019796">
    <property type="entry name" value="G6P_DH_AS"/>
</dbReference>
<keyword evidence="6 7" id="KW-0119">Carbohydrate metabolism</keyword>
<keyword evidence="5 7" id="KW-0560">Oxidoreductase</keyword>
<comment type="caution">
    <text evidence="11">The sequence shown here is derived from an EMBL/GenBank/DDBJ whole genome shotgun (WGS) entry which is preliminary data.</text>
</comment>
<keyword evidence="3 7" id="KW-0313">Glucose metabolism</keyword>
<evidence type="ECO:0000256" key="4">
    <source>
        <dbReference type="ARBA" id="ARBA00022857"/>
    </source>
</evidence>
<dbReference type="GO" id="GO:0009051">
    <property type="term" value="P:pentose-phosphate shunt, oxidative branch"/>
    <property type="evidence" value="ECO:0007669"/>
    <property type="project" value="TreeGrafter"/>
</dbReference>
<sequence length="502" mass="58161">MNNKMPEMIQLVIFGGTGDLSRSKLIPGLYKLYKRNSLPDQLSILGLARSFSSRKAYLQSLEQSLKEENPEIYTKESWNNFKEYLDYLQMDFTEDIGYNKLYHHLNDQEGNQAGRHCIYYLATAPEFFPMITENLKEHRLSKSREPGWPRLVIEKPFGYSLSSARDYNSQICQVFPEENVYRIDHYLGKEMIQNILTMRFANMFFEPIWNKHYIDNIQIVSTETSGIKTRGKYYDNAGALRDMVQSHLLQMLALITMESPADMSTESIRQEKIKLLKTLADSPSLGDLRDNLVIGQYKSGIIGDRTVPGYQDEDNIASNSRTETFAAVKLNINNLRWRGVPFYLKTGKRLHKKSAKIYVQFKDDFHPALSKDKNPEANLLIIKIQPEEGVSMQFNAKEPGSQDKITSVFMDFCQQAPDLQNTPEAYEELLLALFKGDQSLFTHWDGVKNSWLYIDKLRDYIEANRLEPEKYNPGSNGPTSSEEMLNRDGRRWWDEEEFNANT</sequence>
<dbReference type="RefSeq" id="WP_270453048.1">
    <property type="nucleotide sequence ID" value="NZ_JADPIE010000002.1"/>
</dbReference>
<dbReference type="Pfam" id="PF00479">
    <property type="entry name" value="G6PD_N"/>
    <property type="match status" value="1"/>
</dbReference>
<name>A0A931ANW0_9FIRM</name>
<dbReference type="PROSITE" id="PS00069">
    <property type="entry name" value="G6P_DEHYDROGENASE"/>
    <property type="match status" value="1"/>
</dbReference>
<dbReference type="PRINTS" id="PR00079">
    <property type="entry name" value="G6PDHDRGNASE"/>
</dbReference>
<protein>
    <recommendedName>
        <fullName evidence="7">Glucose-6-phosphate 1-dehydrogenase</fullName>
        <shortName evidence="7">G6PD</shortName>
        <ecNumber evidence="7">1.1.1.49</ecNumber>
    </recommendedName>
</protein>
<reference evidence="11" key="1">
    <citation type="submission" date="2020-11" db="EMBL/GenBank/DDBJ databases">
        <title>Halonatronomonas betainensis gen. nov., sp. nov. a novel haloalkaliphilic representative of the family Halanaerobiacae capable of betaine degradation.</title>
        <authorList>
            <person name="Boltyanskaya Y."/>
            <person name="Kevbrin V."/>
            <person name="Detkova E."/>
            <person name="Grouzdev D.S."/>
            <person name="Koziaeva V."/>
            <person name="Zhilina T."/>
        </authorList>
    </citation>
    <scope>NUCLEOTIDE SEQUENCE</scope>
    <source>
        <strain evidence="11">Z-7014</strain>
    </source>
</reference>
<dbReference type="NCBIfam" id="TIGR00871">
    <property type="entry name" value="zwf"/>
    <property type="match status" value="1"/>
</dbReference>
<comment type="similarity">
    <text evidence="2 7">Belongs to the glucose-6-phosphate dehydrogenase family.</text>
</comment>
<dbReference type="GO" id="GO:0006006">
    <property type="term" value="P:glucose metabolic process"/>
    <property type="evidence" value="ECO:0007669"/>
    <property type="project" value="UniProtKB-KW"/>
</dbReference>
<feature type="domain" description="Glucose-6-phosphate dehydrogenase C-terminal" evidence="10">
    <location>
        <begin position="196"/>
        <end position="493"/>
    </location>
</feature>
<feature type="region of interest" description="Disordered" evidence="8">
    <location>
        <begin position="468"/>
        <end position="488"/>
    </location>
</feature>
<gene>
    <name evidence="7" type="primary">zwf</name>
    <name evidence="11" type="ORF">I0Q91_04085</name>
</gene>
<feature type="binding site" evidence="7">
    <location>
        <position position="155"/>
    </location>
    <ligand>
        <name>NADP(+)</name>
        <dbReference type="ChEBI" id="CHEBI:58349"/>
    </ligand>
</feature>
<comment type="catalytic activity">
    <reaction evidence="7">
        <text>D-glucose 6-phosphate + NADP(+) = 6-phospho-D-glucono-1,5-lactone + NADPH + H(+)</text>
        <dbReference type="Rhea" id="RHEA:15841"/>
        <dbReference type="ChEBI" id="CHEBI:15378"/>
        <dbReference type="ChEBI" id="CHEBI:57783"/>
        <dbReference type="ChEBI" id="CHEBI:57955"/>
        <dbReference type="ChEBI" id="CHEBI:58349"/>
        <dbReference type="ChEBI" id="CHEBI:61548"/>
        <dbReference type="EC" id="1.1.1.49"/>
    </reaction>
</comment>
<feature type="compositionally biased region" description="Polar residues" evidence="8">
    <location>
        <begin position="473"/>
        <end position="483"/>
    </location>
</feature>
<evidence type="ECO:0000313" key="12">
    <source>
        <dbReference type="Proteomes" id="UP000621436"/>
    </source>
</evidence>
<feature type="binding site" evidence="7">
    <location>
        <position position="242"/>
    </location>
    <ligand>
        <name>substrate</name>
    </ligand>
</feature>
<dbReference type="SUPFAM" id="SSF51735">
    <property type="entry name" value="NAD(P)-binding Rossmann-fold domains"/>
    <property type="match status" value="1"/>
</dbReference>
<evidence type="ECO:0000259" key="10">
    <source>
        <dbReference type="Pfam" id="PF02781"/>
    </source>
</evidence>
<dbReference type="PIRSF" id="PIRSF000110">
    <property type="entry name" value="G6PD"/>
    <property type="match status" value="1"/>
</dbReference>
<feature type="binding site" evidence="7">
    <location>
        <position position="189"/>
    </location>
    <ligand>
        <name>substrate</name>
    </ligand>
</feature>
<dbReference type="HAMAP" id="MF_00966">
    <property type="entry name" value="G6PD"/>
    <property type="match status" value="1"/>
</dbReference>
<proteinExistence type="inferred from homology"/>
<dbReference type="PANTHER" id="PTHR23429">
    <property type="entry name" value="GLUCOSE-6-PHOSPHATE 1-DEHYDROGENASE G6PD"/>
    <property type="match status" value="1"/>
</dbReference>
<feature type="binding site" evidence="7">
    <location>
        <position position="348"/>
    </location>
    <ligand>
        <name>substrate</name>
    </ligand>
</feature>
<dbReference type="InterPro" id="IPR001282">
    <property type="entry name" value="G6P_DH"/>
</dbReference>
<evidence type="ECO:0000256" key="3">
    <source>
        <dbReference type="ARBA" id="ARBA00022526"/>
    </source>
</evidence>
<dbReference type="EC" id="1.1.1.49" evidence="7"/>
<dbReference type="Gene3D" id="3.30.360.10">
    <property type="entry name" value="Dihydrodipicolinate Reductase, domain 2"/>
    <property type="match status" value="1"/>
</dbReference>
<evidence type="ECO:0000256" key="1">
    <source>
        <dbReference type="ARBA" id="ARBA00004937"/>
    </source>
</evidence>
<keyword evidence="4 7" id="KW-0521">NADP</keyword>
<dbReference type="Gene3D" id="3.40.50.720">
    <property type="entry name" value="NAD(P)-binding Rossmann-like Domain"/>
    <property type="match status" value="1"/>
</dbReference>
<dbReference type="Pfam" id="PF02781">
    <property type="entry name" value="G6PD_C"/>
    <property type="match status" value="1"/>
</dbReference>
<feature type="binding site" evidence="7">
    <location>
        <position position="49"/>
    </location>
    <ligand>
        <name>NADP(+)</name>
        <dbReference type="ChEBI" id="CHEBI:58349"/>
    </ligand>
</feature>
<dbReference type="GO" id="GO:0004345">
    <property type="term" value="F:glucose-6-phosphate dehydrogenase activity"/>
    <property type="evidence" value="ECO:0007669"/>
    <property type="project" value="UniProtKB-UniRule"/>
</dbReference>
<dbReference type="InterPro" id="IPR022674">
    <property type="entry name" value="G6P_DH_NAD-bd"/>
</dbReference>